<evidence type="ECO:0000313" key="2">
    <source>
        <dbReference type="Proteomes" id="UP001375539"/>
    </source>
</evidence>
<name>A0ACC6QBB1_9ACTN</name>
<proteinExistence type="predicted"/>
<accession>A0ACC6QBB1</accession>
<protein>
    <submittedName>
        <fullName evidence="1">CBS domain-containing protein</fullName>
    </submittedName>
</protein>
<dbReference type="Proteomes" id="UP001375539">
    <property type="component" value="Unassembled WGS sequence"/>
</dbReference>
<reference evidence="1" key="1">
    <citation type="submission" date="2024-03" db="EMBL/GenBank/DDBJ databases">
        <title>Novel Streptomyces species of biotechnological and ecological value are a feature of Machair soil.</title>
        <authorList>
            <person name="Prole J.R."/>
            <person name="Goodfellow M."/>
            <person name="Allenby N."/>
            <person name="Ward A.C."/>
        </authorList>
    </citation>
    <scope>NUCLEOTIDE SEQUENCE</scope>
    <source>
        <strain evidence="1">MS1.AVA.4</strain>
    </source>
</reference>
<gene>
    <name evidence="1" type="ORF">WKI58_03560</name>
</gene>
<evidence type="ECO:0000313" key="1">
    <source>
        <dbReference type="EMBL" id="MEJ8655611.1"/>
    </source>
</evidence>
<comment type="caution">
    <text evidence="1">The sequence shown here is derived from an EMBL/GenBank/DDBJ whole genome shotgun (WGS) entry which is preliminary data.</text>
</comment>
<organism evidence="1 2">
    <name type="scientific">Streptomyces pratisoli</name>
    <dbReference type="NCBI Taxonomy" id="3139917"/>
    <lineage>
        <taxon>Bacteria</taxon>
        <taxon>Bacillati</taxon>
        <taxon>Actinomycetota</taxon>
        <taxon>Actinomycetes</taxon>
        <taxon>Kitasatosporales</taxon>
        <taxon>Streptomycetaceae</taxon>
        <taxon>Streptomyces</taxon>
    </lineage>
</organism>
<dbReference type="EMBL" id="JBBKAI010000002">
    <property type="protein sequence ID" value="MEJ8655611.1"/>
    <property type="molecule type" value="Genomic_DNA"/>
</dbReference>
<sequence>MKHSKIGSLMVDDVVSVIPQTSFKEVAKLLAVHRISGLPVVDTDDKVLGVISESDLILRQAGAAPAAEPARRAQPAWRPPPTGVDETEDGPGTKARAMIARELMSHPAITVHAGDTIAVAARTMAQHHVERLPVVDTEGRLAGIVTRRDLLQVFLRPDADIRREIVDEILEQTLWLSPDAVQAHVIDGVVTLEGQLGRFSDIQVVVRLTQEVDGVVSVVDKLTYRCDDSGSRPVRQTPPAVVDDARHSRMHVERSP</sequence>
<keyword evidence="2" id="KW-1185">Reference proteome</keyword>